<reference evidence="3 4" key="1">
    <citation type="journal article" date="2013" name="Science">
        <title>Pandoraviruses: amoeba viruses with genomes up to 2.5 Mb reaching that of parasitic eukaryotes.</title>
        <authorList>
            <person name="Philippe N."/>
            <person name="Legendre M."/>
            <person name="Doutre G."/>
            <person name="Coute Y."/>
            <person name="Poirot O."/>
            <person name="Lescot M."/>
            <person name="Arslan D."/>
            <person name="Seltzer V."/>
            <person name="Bertaux L."/>
            <person name="Bruley C."/>
            <person name="Garin J."/>
            <person name="Claverie J.M."/>
            <person name="Abergel C."/>
        </authorList>
    </citation>
    <scope>NUCLEOTIDE SEQUENCE [LARGE SCALE GENOMIC DNA]</scope>
    <source>
        <strain evidence="3">Melbourne</strain>
    </source>
</reference>
<accession>S4VR27</accession>
<feature type="region of interest" description="Disordered" evidence="1">
    <location>
        <begin position="329"/>
        <end position="406"/>
    </location>
</feature>
<dbReference type="RefSeq" id="YP_008319401.1">
    <property type="nucleotide sequence ID" value="NC_021858.1"/>
</dbReference>
<evidence type="ECO:0000313" key="4">
    <source>
        <dbReference type="Proteomes" id="UP000201566"/>
    </source>
</evidence>
<proteinExistence type="predicted"/>
<evidence type="ECO:0000256" key="1">
    <source>
        <dbReference type="SAM" id="MobiDB-lite"/>
    </source>
</evidence>
<feature type="compositionally biased region" description="Polar residues" evidence="1">
    <location>
        <begin position="36"/>
        <end position="45"/>
    </location>
</feature>
<dbReference type="InterPro" id="IPR010414">
    <property type="entry name" value="FRG1"/>
</dbReference>
<protein>
    <submittedName>
        <fullName evidence="3">Fascin-like incomplete domain containing protein</fullName>
    </submittedName>
</protein>
<feature type="domain" description="Glycine-rich" evidence="2">
    <location>
        <begin position="103"/>
        <end position="372"/>
    </location>
</feature>
<feature type="region of interest" description="Disordered" evidence="1">
    <location>
        <begin position="226"/>
        <end position="263"/>
    </location>
</feature>
<evidence type="ECO:0000259" key="2">
    <source>
        <dbReference type="Pfam" id="PF21722"/>
    </source>
</evidence>
<evidence type="ECO:0000313" key="3">
    <source>
        <dbReference type="EMBL" id="AGO82732.1"/>
    </source>
</evidence>
<dbReference type="Pfam" id="PF21722">
    <property type="entry name" value="Gly_rich_2"/>
    <property type="match status" value="1"/>
</dbReference>
<feature type="compositionally biased region" description="Low complexity" evidence="1">
    <location>
        <begin position="230"/>
        <end position="247"/>
    </location>
</feature>
<dbReference type="Proteomes" id="UP000201566">
    <property type="component" value="Segment"/>
</dbReference>
<sequence>MTKRRLLCRRIFGSTLAAHTHTARQRSSAVVLPTINHPSPRTSTGKPKRTHSSCMLAALVHAVSRPPKMTSMACKAAVALAALLCCMAAPIDAYRYTVFLGASTNWTAPVGATGISTSLWGGGGGSASSFRCGAGGGSGSAVLNRTVGDAQWTVAPSDVQWIVTVGKGGTTLSDDNYDGGSGGDGGQTSVVAVGPDGTELFRATAYGGGGAWAAFYEWDTCRGGAGGGAASSAGGTTPGTGNPPGAADTNALSGPSQGALVGDVKAGGAGSGYGHVGGDPGQPYINGAGWTSPGRNWGGGQGTVSGIYMDCFTWGGAAGFNGNGGYGYRTAEGRQPPPANSGSGGGSGRSCPPIGANAMNAPGADGGVIIEYNHPVAPTPSSTPPPSPTSSRTPSPSRTPTPSAQPLTQLVTLVSPISGKQLTPQEDGSVASLWYGASYKEKWAVSRLSNGKYTFKGFNNRYLGADPGGWVRAEATSVGSWEQWDVIINPGDQWTLKSVHGTYMGTTTAGVIYLNNNAALYWTKTNV</sequence>
<dbReference type="CDD" id="cd00257">
    <property type="entry name" value="beta-trefoil_FSCN-like"/>
    <property type="match status" value="1"/>
</dbReference>
<feature type="region of interest" description="Disordered" evidence="1">
    <location>
        <begin position="24"/>
        <end position="50"/>
    </location>
</feature>
<feature type="compositionally biased region" description="Pro residues" evidence="1">
    <location>
        <begin position="377"/>
        <end position="388"/>
    </location>
</feature>
<dbReference type="SUPFAM" id="SSF50405">
    <property type="entry name" value="Actin-crosslinking proteins"/>
    <property type="match status" value="1"/>
</dbReference>
<dbReference type="Pfam" id="PF06229">
    <property type="entry name" value="FRG1"/>
    <property type="match status" value="1"/>
</dbReference>
<dbReference type="KEGG" id="vg:16512269"/>
<dbReference type="Gene3D" id="2.80.10.50">
    <property type="match status" value="1"/>
</dbReference>
<dbReference type="GeneID" id="16512269"/>
<dbReference type="InterPro" id="IPR008999">
    <property type="entry name" value="Actin-crosslinking"/>
</dbReference>
<feature type="compositionally biased region" description="Low complexity" evidence="1">
    <location>
        <begin position="389"/>
        <end position="402"/>
    </location>
</feature>
<gene>
    <name evidence="3" type="ORF">pdul_cds_607</name>
</gene>
<organism evidence="3 4">
    <name type="scientific">Pandoravirus dulcis</name>
    <dbReference type="NCBI Taxonomy" id="1349409"/>
    <lineage>
        <taxon>Viruses</taxon>
        <taxon>Pandoravirus</taxon>
    </lineage>
</organism>
<dbReference type="InterPro" id="IPR049304">
    <property type="entry name" value="Gly_rich_dom"/>
</dbReference>
<dbReference type="EMBL" id="KC977570">
    <property type="protein sequence ID" value="AGO82732.1"/>
    <property type="molecule type" value="Genomic_DNA"/>
</dbReference>
<name>S4VR27_9VIRU</name>